<dbReference type="Proteomes" id="UP000235786">
    <property type="component" value="Unassembled WGS sequence"/>
</dbReference>
<feature type="region of interest" description="Disordered" evidence="1">
    <location>
        <begin position="146"/>
        <end position="224"/>
    </location>
</feature>
<organism evidence="2 3">
    <name type="scientific">Hyaloscypha variabilis (strain UAMH 11265 / GT02V1 / F)</name>
    <name type="common">Meliniomyces variabilis</name>
    <dbReference type="NCBI Taxonomy" id="1149755"/>
    <lineage>
        <taxon>Eukaryota</taxon>
        <taxon>Fungi</taxon>
        <taxon>Dikarya</taxon>
        <taxon>Ascomycota</taxon>
        <taxon>Pezizomycotina</taxon>
        <taxon>Leotiomycetes</taxon>
        <taxon>Helotiales</taxon>
        <taxon>Hyaloscyphaceae</taxon>
        <taxon>Hyaloscypha</taxon>
        <taxon>Hyaloscypha variabilis</taxon>
    </lineage>
</organism>
<dbReference type="AlphaFoldDB" id="A0A2J6S659"/>
<evidence type="ECO:0000313" key="2">
    <source>
        <dbReference type="EMBL" id="PMD46255.1"/>
    </source>
</evidence>
<dbReference type="EMBL" id="KZ613939">
    <property type="protein sequence ID" value="PMD46255.1"/>
    <property type="molecule type" value="Genomic_DNA"/>
</dbReference>
<dbReference type="OrthoDB" id="10574288at2759"/>
<sequence length="224" mass="25286">MDQPSLSPKEQDVPISLSENVPSGVSVLIPPNPINEPNVSESNEYVTIAGLKVPQYAHGFLGIAFAVTYENFVVCLTELNPKTLTRPAAEQAWLEIVHQSYREWSPCPEEYTDQEKKDLRKKATAQIHGQGLKGFDVEQFWGKRESGSTRTEVRAKRKKIRKSDERANMDREEYADRKEKKRNWRAVQNLDAGSSMTLSMRSKTAESEEAVESVSTGQKLEQDG</sequence>
<evidence type="ECO:0000256" key="1">
    <source>
        <dbReference type="SAM" id="MobiDB-lite"/>
    </source>
</evidence>
<feature type="compositionally biased region" description="Basic and acidic residues" evidence="1">
    <location>
        <begin position="162"/>
        <end position="178"/>
    </location>
</feature>
<protein>
    <submittedName>
        <fullName evidence="2">Uncharacterized protein</fullName>
    </submittedName>
</protein>
<accession>A0A2J6S659</accession>
<keyword evidence="3" id="KW-1185">Reference proteome</keyword>
<proteinExistence type="predicted"/>
<name>A0A2J6S659_HYAVF</name>
<reference evidence="2 3" key="1">
    <citation type="submission" date="2016-04" db="EMBL/GenBank/DDBJ databases">
        <title>A degradative enzymes factory behind the ericoid mycorrhizal symbiosis.</title>
        <authorList>
            <consortium name="DOE Joint Genome Institute"/>
            <person name="Martino E."/>
            <person name="Morin E."/>
            <person name="Grelet G."/>
            <person name="Kuo A."/>
            <person name="Kohler A."/>
            <person name="Daghino S."/>
            <person name="Barry K."/>
            <person name="Choi C."/>
            <person name="Cichocki N."/>
            <person name="Clum A."/>
            <person name="Copeland A."/>
            <person name="Hainaut M."/>
            <person name="Haridas S."/>
            <person name="Labutti K."/>
            <person name="Lindquist E."/>
            <person name="Lipzen A."/>
            <person name="Khouja H.-R."/>
            <person name="Murat C."/>
            <person name="Ohm R."/>
            <person name="Olson A."/>
            <person name="Spatafora J."/>
            <person name="Veneault-Fourrey C."/>
            <person name="Henrissat B."/>
            <person name="Grigoriev I."/>
            <person name="Martin F."/>
            <person name="Perotto S."/>
        </authorList>
    </citation>
    <scope>NUCLEOTIDE SEQUENCE [LARGE SCALE GENOMIC DNA]</scope>
    <source>
        <strain evidence="2 3">F</strain>
    </source>
</reference>
<feature type="compositionally biased region" description="Polar residues" evidence="1">
    <location>
        <begin position="191"/>
        <end position="202"/>
    </location>
</feature>
<gene>
    <name evidence="2" type="ORF">L207DRAFT_628829</name>
</gene>
<evidence type="ECO:0000313" key="3">
    <source>
        <dbReference type="Proteomes" id="UP000235786"/>
    </source>
</evidence>